<dbReference type="PANTHER" id="PTHR12997">
    <property type="entry name" value="TYPE I INOSITOL-1,4,5-TRISPHOSPHATE 5-PHOSPHATASE"/>
    <property type="match status" value="1"/>
</dbReference>
<organism evidence="2">
    <name type="scientific">Musca domestica</name>
    <name type="common">House fly</name>
    <dbReference type="NCBI Taxonomy" id="7370"/>
    <lineage>
        <taxon>Eukaryota</taxon>
        <taxon>Metazoa</taxon>
        <taxon>Ecdysozoa</taxon>
        <taxon>Arthropoda</taxon>
        <taxon>Hexapoda</taxon>
        <taxon>Insecta</taxon>
        <taxon>Pterygota</taxon>
        <taxon>Neoptera</taxon>
        <taxon>Endopterygota</taxon>
        <taxon>Diptera</taxon>
        <taxon>Brachycera</taxon>
        <taxon>Muscomorpha</taxon>
        <taxon>Muscoidea</taxon>
        <taxon>Muscidae</taxon>
        <taxon>Musca</taxon>
    </lineage>
</organism>
<sequence>MDVASGNSIQADEPIYTLLVTANVGSLFEDPLRLLRPWLEAFFLKVGEVKPQFLALHLQELGGKTYEKSTQHVKEFVKQLCDAAIMQNFDVVRIFLDEDFNTAEHFTVI</sequence>
<evidence type="ECO:0000313" key="2">
    <source>
        <dbReference type="EnsemblMetazoa" id="MDOA002627-PA"/>
    </source>
</evidence>
<dbReference type="GO" id="GO:0004445">
    <property type="term" value="F:inositol-polyphosphate 5-phosphatase activity"/>
    <property type="evidence" value="ECO:0007669"/>
    <property type="project" value="InterPro"/>
</dbReference>
<dbReference type="VEuPathDB" id="VectorBase:MDOMA2_014877"/>
<dbReference type="eggNOG" id="KOG1976">
    <property type="taxonomic scope" value="Eukaryota"/>
</dbReference>
<accession>A0A1I8M9J9</accession>
<proteinExistence type="predicted"/>
<dbReference type="PANTHER" id="PTHR12997:SF2">
    <property type="entry name" value="INOSITOL POLYPHOSPHATE-5-PHOSPHATASE A"/>
    <property type="match status" value="1"/>
</dbReference>
<protein>
    <submittedName>
        <fullName evidence="2">Uncharacterized protein</fullName>
    </submittedName>
</protein>
<dbReference type="InterPro" id="IPR039737">
    <property type="entry name" value="INPP5A"/>
</dbReference>
<name>A0A1I8M9J9_MUSDO</name>
<keyword evidence="1" id="KW-0378">Hydrolase</keyword>
<reference evidence="2" key="1">
    <citation type="submission" date="2020-05" db="UniProtKB">
        <authorList>
            <consortium name="EnsemblMetazoa"/>
        </authorList>
    </citation>
    <scope>IDENTIFICATION</scope>
    <source>
        <strain evidence="2">Aabys</strain>
    </source>
</reference>
<dbReference type="VEuPathDB" id="VectorBase:MDOA002627"/>
<dbReference type="EnsemblMetazoa" id="MDOA002627-RA">
    <property type="protein sequence ID" value="MDOA002627-PA"/>
    <property type="gene ID" value="MDOA002627"/>
</dbReference>
<dbReference type="AlphaFoldDB" id="A0A1I8M9J9"/>
<evidence type="ECO:0000256" key="1">
    <source>
        <dbReference type="ARBA" id="ARBA00022801"/>
    </source>
</evidence>